<keyword evidence="4" id="KW-0963">Cytoplasm</keyword>
<dbReference type="GO" id="GO:0034476">
    <property type="term" value="P:U5 snRNA 3'-end processing"/>
    <property type="evidence" value="ECO:0007669"/>
    <property type="project" value="TreeGrafter"/>
</dbReference>
<dbReference type="GO" id="GO:0071028">
    <property type="term" value="P:nuclear mRNA surveillance"/>
    <property type="evidence" value="ECO:0007669"/>
    <property type="project" value="TreeGrafter"/>
</dbReference>
<dbReference type="InterPro" id="IPR027408">
    <property type="entry name" value="PNPase/RNase_PH_dom_sf"/>
</dbReference>
<dbReference type="RefSeq" id="XP_007868438.1">
    <property type="nucleotide sequence ID" value="XM_007870247.1"/>
</dbReference>
<dbReference type="GO" id="GO:0000467">
    <property type="term" value="P:exonucleolytic trimming to generate mature 3'-end of 5.8S rRNA from tricistronic rRNA transcript (SSU-rRNA, 5.8S rRNA, LSU-rRNA)"/>
    <property type="evidence" value="ECO:0007669"/>
    <property type="project" value="TreeGrafter"/>
</dbReference>
<keyword evidence="9" id="KW-0687">Ribonucleoprotein</keyword>
<dbReference type="InterPro" id="IPR050590">
    <property type="entry name" value="Exosome_comp_Rrp42_subfam"/>
</dbReference>
<dbReference type="PANTHER" id="PTHR11097">
    <property type="entry name" value="EXOSOME COMPLEX EXONUCLEASE RIBOSOMAL RNA PROCESSING PROTEIN"/>
    <property type="match status" value="1"/>
</dbReference>
<dbReference type="SUPFAM" id="SSF54211">
    <property type="entry name" value="Ribosomal protein S5 domain 2-like"/>
    <property type="match status" value="1"/>
</dbReference>
<dbReference type="GO" id="GO:0071035">
    <property type="term" value="P:nuclear polyadenylation-dependent rRNA catabolic process"/>
    <property type="evidence" value="ECO:0007669"/>
    <property type="project" value="TreeGrafter"/>
</dbReference>
<gene>
    <name evidence="9" type="ORF">GLOTRDRAFT_111869</name>
</gene>
<dbReference type="Gene3D" id="3.30.230.70">
    <property type="entry name" value="GHMP Kinase, N-terminal domain"/>
    <property type="match status" value="1"/>
</dbReference>
<dbReference type="GO" id="GO:0035925">
    <property type="term" value="F:mRNA 3'-UTR AU-rich region binding"/>
    <property type="evidence" value="ECO:0007669"/>
    <property type="project" value="TreeGrafter"/>
</dbReference>
<feature type="region of interest" description="Disordered" evidence="7">
    <location>
        <begin position="186"/>
        <end position="209"/>
    </location>
</feature>
<evidence type="ECO:0000256" key="2">
    <source>
        <dbReference type="ARBA" id="ARBA00004604"/>
    </source>
</evidence>
<name>S7PZP7_GLOTA</name>
<sequence length="338" mass="37126">MASISLSKSEKSYIQTSLLSTPPLRGDGRSLLDYRTIALETGIAPLANGSARLNIGKPTHEGGGGTEVLGAVKLEVEDVENGDGVDGGRIVCSVSCSPAAYPHLSSNALDDLSYDMTTLLNQTLSHPSLHPPNLCILPKKKSWCLNLDVIVLSDSGNVYDALFMAARAALWDTKVPITRAVEYQAKRGGKNPQENTDVDMDTETEQQSGFDTRHISRAVDFELPDYWDEGETLAGQDLWPVCVTLNIMPPTYYLDATPQEEASTPLRLLLAMSFPKSASSRLQATRLLGPGEIELSQIKRLIQEGEKHGRELYSALEAKLREEDVRRNQKARDKFVLR</sequence>
<protein>
    <recommendedName>
        <fullName evidence="6">Ribosomal RNA-processing protein 42</fullName>
    </recommendedName>
</protein>
<dbReference type="GO" id="GO:0005840">
    <property type="term" value="C:ribosome"/>
    <property type="evidence" value="ECO:0007669"/>
    <property type="project" value="UniProtKB-KW"/>
</dbReference>
<evidence type="ECO:0000256" key="1">
    <source>
        <dbReference type="ARBA" id="ARBA00004496"/>
    </source>
</evidence>
<evidence type="ECO:0000256" key="3">
    <source>
        <dbReference type="ARBA" id="ARBA00006678"/>
    </source>
</evidence>
<dbReference type="GO" id="GO:0071038">
    <property type="term" value="P:TRAMP-dependent tRNA surveillance pathway"/>
    <property type="evidence" value="ECO:0007669"/>
    <property type="project" value="TreeGrafter"/>
</dbReference>
<evidence type="ECO:0000256" key="5">
    <source>
        <dbReference type="ARBA" id="ARBA00022835"/>
    </source>
</evidence>
<dbReference type="PANTHER" id="PTHR11097:SF8">
    <property type="entry name" value="EXOSOME COMPLEX COMPONENT RRP42"/>
    <property type="match status" value="1"/>
</dbReference>
<dbReference type="InterPro" id="IPR020568">
    <property type="entry name" value="Ribosomal_Su5_D2-typ_SF"/>
</dbReference>
<proteinExistence type="inferred from homology"/>
<keyword evidence="9" id="KW-0689">Ribosomal protein</keyword>
<comment type="similarity">
    <text evidence="3">Belongs to the RNase PH family.</text>
</comment>
<dbReference type="InterPro" id="IPR036345">
    <property type="entry name" value="ExoRNase_PH_dom2_sf"/>
</dbReference>
<evidence type="ECO:0000256" key="4">
    <source>
        <dbReference type="ARBA" id="ARBA00022490"/>
    </source>
</evidence>
<dbReference type="Pfam" id="PF01138">
    <property type="entry name" value="RNase_PH"/>
    <property type="match status" value="1"/>
</dbReference>
<dbReference type="OMA" id="RWPVCVT"/>
<keyword evidence="5" id="KW-0271">Exosome</keyword>
<feature type="domain" description="Exoribonuclease phosphorolytic" evidence="8">
    <location>
        <begin position="34"/>
        <end position="176"/>
    </location>
</feature>
<dbReference type="eggNOG" id="KOG1612">
    <property type="taxonomic scope" value="Eukaryota"/>
</dbReference>
<dbReference type="KEGG" id="gtr:GLOTRDRAFT_111869"/>
<evidence type="ECO:0000256" key="6">
    <source>
        <dbReference type="ARBA" id="ARBA00042523"/>
    </source>
</evidence>
<dbReference type="GO" id="GO:0000177">
    <property type="term" value="C:cytoplasmic exosome (RNase complex)"/>
    <property type="evidence" value="ECO:0007669"/>
    <property type="project" value="TreeGrafter"/>
</dbReference>
<dbReference type="GO" id="GO:0005730">
    <property type="term" value="C:nucleolus"/>
    <property type="evidence" value="ECO:0007669"/>
    <property type="project" value="UniProtKB-SubCell"/>
</dbReference>
<reference evidence="9 10" key="1">
    <citation type="journal article" date="2012" name="Science">
        <title>The Paleozoic origin of enzymatic lignin decomposition reconstructed from 31 fungal genomes.</title>
        <authorList>
            <person name="Floudas D."/>
            <person name="Binder M."/>
            <person name="Riley R."/>
            <person name="Barry K."/>
            <person name="Blanchette R.A."/>
            <person name="Henrissat B."/>
            <person name="Martinez A.T."/>
            <person name="Otillar R."/>
            <person name="Spatafora J.W."/>
            <person name="Yadav J.S."/>
            <person name="Aerts A."/>
            <person name="Benoit I."/>
            <person name="Boyd A."/>
            <person name="Carlson A."/>
            <person name="Copeland A."/>
            <person name="Coutinho P.M."/>
            <person name="de Vries R.P."/>
            <person name="Ferreira P."/>
            <person name="Findley K."/>
            <person name="Foster B."/>
            <person name="Gaskell J."/>
            <person name="Glotzer D."/>
            <person name="Gorecki P."/>
            <person name="Heitman J."/>
            <person name="Hesse C."/>
            <person name="Hori C."/>
            <person name="Igarashi K."/>
            <person name="Jurgens J.A."/>
            <person name="Kallen N."/>
            <person name="Kersten P."/>
            <person name="Kohler A."/>
            <person name="Kuees U."/>
            <person name="Kumar T.K.A."/>
            <person name="Kuo A."/>
            <person name="LaButti K."/>
            <person name="Larrondo L.F."/>
            <person name="Lindquist E."/>
            <person name="Ling A."/>
            <person name="Lombard V."/>
            <person name="Lucas S."/>
            <person name="Lundell T."/>
            <person name="Martin R."/>
            <person name="McLaughlin D.J."/>
            <person name="Morgenstern I."/>
            <person name="Morin E."/>
            <person name="Murat C."/>
            <person name="Nagy L.G."/>
            <person name="Nolan M."/>
            <person name="Ohm R.A."/>
            <person name="Patyshakuliyeva A."/>
            <person name="Rokas A."/>
            <person name="Ruiz-Duenas F.J."/>
            <person name="Sabat G."/>
            <person name="Salamov A."/>
            <person name="Samejima M."/>
            <person name="Schmutz J."/>
            <person name="Slot J.C."/>
            <person name="St John F."/>
            <person name="Stenlid J."/>
            <person name="Sun H."/>
            <person name="Sun S."/>
            <person name="Syed K."/>
            <person name="Tsang A."/>
            <person name="Wiebenga A."/>
            <person name="Young D."/>
            <person name="Pisabarro A."/>
            <person name="Eastwood D.C."/>
            <person name="Martin F."/>
            <person name="Cullen D."/>
            <person name="Grigoriev I.V."/>
            <person name="Hibbett D.S."/>
        </authorList>
    </citation>
    <scope>NUCLEOTIDE SEQUENCE [LARGE SCALE GENOMIC DNA]</scope>
    <source>
        <strain evidence="9 10">ATCC 11539</strain>
    </source>
</reference>
<evidence type="ECO:0000256" key="7">
    <source>
        <dbReference type="SAM" id="MobiDB-lite"/>
    </source>
</evidence>
<dbReference type="HOGENOM" id="CLU_038194_2_0_1"/>
<accession>S7PZP7</accession>
<dbReference type="InterPro" id="IPR001247">
    <property type="entry name" value="ExoRNase_PH_dom1"/>
</dbReference>
<evidence type="ECO:0000313" key="9">
    <source>
        <dbReference type="EMBL" id="EPQ53141.1"/>
    </source>
</evidence>
<dbReference type="GO" id="GO:0016075">
    <property type="term" value="P:rRNA catabolic process"/>
    <property type="evidence" value="ECO:0007669"/>
    <property type="project" value="TreeGrafter"/>
</dbReference>
<keyword evidence="10" id="KW-1185">Reference proteome</keyword>
<dbReference type="EMBL" id="KB469306">
    <property type="protein sequence ID" value="EPQ53141.1"/>
    <property type="molecule type" value="Genomic_DNA"/>
</dbReference>
<dbReference type="GeneID" id="19299461"/>
<evidence type="ECO:0000259" key="8">
    <source>
        <dbReference type="Pfam" id="PF01138"/>
    </source>
</evidence>
<dbReference type="GO" id="GO:0034475">
    <property type="term" value="P:U4 snRNA 3'-end processing"/>
    <property type="evidence" value="ECO:0007669"/>
    <property type="project" value="TreeGrafter"/>
</dbReference>
<dbReference type="GO" id="GO:0000176">
    <property type="term" value="C:nuclear exosome (RNase complex)"/>
    <property type="evidence" value="ECO:0007669"/>
    <property type="project" value="TreeGrafter"/>
</dbReference>
<organism evidence="9 10">
    <name type="scientific">Gloeophyllum trabeum (strain ATCC 11539 / FP-39264 / Madison 617)</name>
    <name type="common">Brown rot fungus</name>
    <dbReference type="NCBI Taxonomy" id="670483"/>
    <lineage>
        <taxon>Eukaryota</taxon>
        <taxon>Fungi</taxon>
        <taxon>Dikarya</taxon>
        <taxon>Basidiomycota</taxon>
        <taxon>Agaricomycotina</taxon>
        <taxon>Agaricomycetes</taxon>
        <taxon>Gloeophyllales</taxon>
        <taxon>Gloeophyllaceae</taxon>
        <taxon>Gloeophyllum</taxon>
    </lineage>
</organism>
<dbReference type="SUPFAM" id="SSF55666">
    <property type="entry name" value="Ribonuclease PH domain 2-like"/>
    <property type="match status" value="1"/>
</dbReference>
<dbReference type="OrthoDB" id="272245at2759"/>
<dbReference type="Proteomes" id="UP000030669">
    <property type="component" value="Unassembled WGS sequence"/>
</dbReference>
<dbReference type="STRING" id="670483.S7PZP7"/>
<comment type="subcellular location">
    <subcellularLocation>
        <location evidence="1">Cytoplasm</location>
    </subcellularLocation>
    <subcellularLocation>
        <location evidence="2">Nucleus</location>
        <location evidence="2">Nucleolus</location>
    </subcellularLocation>
</comment>
<evidence type="ECO:0000313" key="10">
    <source>
        <dbReference type="Proteomes" id="UP000030669"/>
    </source>
</evidence>
<dbReference type="GO" id="GO:0034473">
    <property type="term" value="P:U1 snRNA 3'-end processing"/>
    <property type="evidence" value="ECO:0007669"/>
    <property type="project" value="TreeGrafter"/>
</dbReference>
<dbReference type="AlphaFoldDB" id="S7PZP7"/>